<gene>
    <name evidence="1" type="ORF">RFI_13370</name>
</gene>
<comment type="caution">
    <text evidence="1">The sequence shown here is derived from an EMBL/GenBank/DDBJ whole genome shotgun (WGS) entry which is preliminary data.</text>
</comment>
<reference evidence="1 2" key="1">
    <citation type="journal article" date="2013" name="Curr. Biol.">
        <title>The Genome of the Foraminiferan Reticulomyxa filosa.</title>
        <authorList>
            <person name="Glockner G."/>
            <person name="Hulsmann N."/>
            <person name="Schleicher M."/>
            <person name="Noegel A.A."/>
            <person name="Eichinger L."/>
            <person name="Gallinger C."/>
            <person name="Pawlowski J."/>
            <person name="Sierra R."/>
            <person name="Euteneuer U."/>
            <person name="Pillet L."/>
            <person name="Moustafa A."/>
            <person name="Platzer M."/>
            <person name="Groth M."/>
            <person name="Szafranski K."/>
            <person name="Schliwa M."/>
        </authorList>
    </citation>
    <scope>NUCLEOTIDE SEQUENCE [LARGE SCALE GENOMIC DNA]</scope>
</reference>
<organism evidence="1 2">
    <name type="scientific">Reticulomyxa filosa</name>
    <dbReference type="NCBI Taxonomy" id="46433"/>
    <lineage>
        <taxon>Eukaryota</taxon>
        <taxon>Sar</taxon>
        <taxon>Rhizaria</taxon>
        <taxon>Retaria</taxon>
        <taxon>Foraminifera</taxon>
        <taxon>Monothalamids</taxon>
        <taxon>Reticulomyxidae</taxon>
        <taxon>Reticulomyxa</taxon>
    </lineage>
</organism>
<keyword evidence="2" id="KW-1185">Reference proteome</keyword>
<sequence>MICNNGTVDTDLADATFAELNESGSKSKKEHEITCLRRDNNLLLPLFRLHSNKLDHDYNDIKFDPMYERVTNSFTTIIFVLSLQSLFNVQDDVEETIHLRYDILRILLSIFRVQSLGIRQMSPISSLLSTEIDVEISFTPLFSSKLDTFSESDSSTKLSLGDLCHRLVDVCSACDRISHHILVINWELEKPEECNLQEIQNLIPDLESQISLYFHIIEQILTLLYFHCEHYLSAADASKYDSNTISFFSIFQKKVMNQIIEPFRAWIVGETESESVKSICVLNINQDNITEIFGSRIEPLSRDGNSIREYIDVLILKFQRLEQEYQTQESTSIIQSKSDVENA</sequence>
<accession>X6NEP1</accession>
<proteinExistence type="predicted"/>
<evidence type="ECO:0000313" key="2">
    <source>
        <dbReference type="Proteomes" id="UP000023152"/>
    </source>
</evidence>
<name>X6NEP1_RETFI</name>
<dbReference type="AlphaFoldDB" id="X6NEP1"/>
<dbReference type="EMBL" id="ASPP01009694">
    <property type="protein sequence ID" value="ETO23807.1"/>
    <property type="molecule type" value="Genomic_DNA"/>
</dbReference>
<dbReference type="Proteomes" id="UP000023152">
    <property type="component" value="Unassembled WGS sequence"/>
</dbReference>
<evidence type="ECO:0000313" key="1">
    <source>
        <dbReference type="EMBL" id="ETO23807.1"/>
    </source>
</evidence>
<protein>
    <submittedName>
        <fullName evidence="1">Uncharacterized protein</fullName>
    </submittedName>
</protein>